<organism evidence="2 3">
    <name type="scientific">Trichophyton rubrum</name>
    <name type="common">Athlete's foot fungus</name>
    <name type="synonym">Epidermophyton rubrum</name>
    <dbReference type="NCBI Taxonomy" id="5551"/>
    <lineage>
        <taxon>Eukaryota</taxon>
        <taxon>Fungi</taxon>
        <taxon>Dikarya</taxon>
        <taxon>Ascomycota</taxon>
        <taxon>Pezizomycotina</taxon>
        <taxon>Eurotiomycetes</taxon>
        <taxon>Eurotiomycetidae</taxon>
        <taxon>Onygenales</taxon>
        <taxon>Arthrodermataceae</taxon>
        <taxon>Trichophyton</taxon>
    </lineage>
</organism>
<accession>A0A178FA00</accession>
<reference evidence="2 3" key="1">
    <citation type="submission" date="2016-05" db="EMBL/GenBank/DDBJ databases">
        <title>Genome sequencing of Trichophyton rubrum CMCC(F)T1i isolated from hair.</title>
        <authorList>
            <person name="Zhan P."/>
            <person name="Tao Y."/>
            <person name="Liu W."/>
        </authorList>
    </citation>
    <scope>NUCLEOTIDE SEQUENCE [LARGE SCALE GENOMIC DNA]</scope>
    <source>
        <strain evidence="3">CMCC(F)T1i</strain>
    </source>
</reference>
<evidence type="ECO:0000313" key="2">
    <source>
        <dbReference type="EMBL" id="OAL68403.1"/>
    </source>
</evidence>
<gene>
    <name evidence="2" type="ORF">A7C99_0344</name>
</gene>
<dbReference type="Proteomes" id="UP000243015">
    <property type="component" value="Unassembled WGS sequence"/>
</dbReference>
<dbReference type="AlphaFoldDB" id="A0A178FA00"/>
<keyword evidence="1" id="KW-0732">Signal</keyword>
<evidence type="ECO:0000313" key="3">
    <source>
        <dbReference type="Proteomes" id="UP000243015"/>
    </source>
</evidence>
<proteinExistence type="predicted"/>
<feature type="chain" id="PRO_5008086055" evidence="1">
    <location>
        <begin position="22"/>
        <end position="100"/>
    </location>
</feature>
<sequence>MRFTATIGAVIVGFCATIALGGQMTGFPAPKYHGERVEVEYTDNKCAFFNGIQIRSVQTPGQDSCAFYELPECEGPAVIRTGNTPDFPFSIRSFVCHKRR</sequence>
<feature type="signal peptide" evidence="1">
    <location>
        <begin position="1"/>
        <end position="21"/>
    </location>
</feature>
<evidence type="ECO:0000256" key="1">
    <source>
        <dbReference type="SAM" id="SignalP"/>
    </source>
</evidence>
<protein>
    <submittedName>
        <fullName evidence="2">Uncharacterized protein</fullName>
    </submittedName>
</protein>
<dbReference type="EMBL" id="LHPM01000007">
    <property type="protein sequence ID" value="OAL68403.1"/>
    <property type="molecule type" value="Genomic_DNA"/>
</dbReference>
<name>A0A178FA00_TRIRU</name>
<comment type="caution">
    <text evidence="2">The sequence shown here is derived from an EMBL/GenBank/DDBJ whole genome shotgun (WGS) entry which is preliminary data.</text>
</comment>